<accession>A0ABU1WF52</accession>
<feature type="domain" description="Histidine kinase" evidence="10">
    <location>
        <begin position="248"/>
        <end position="463"/>
    </location>
</feature>
<dbReference type="Gene3D" id="1.10.287.130">
    <property type="match status" value="1"/>
</dbReference>
<dbReference type="InterPro" id="IPR005467">
    <property type="entry name" value="His_kinase_dom"/>
</dbReference>
<dbReference type="PANTHER" id="PTHR43065">
    <property type="entry name" value="SENSOR HISTIDINE KINASE"/>
    <property type="match status" value="1"/>
</dbReference>
<sequence>MSPLDHLVQSLLRPIRRAIAPAMGWLARVPIDDPIDRRNAPTMQLLFLVFGTTLPISWARHLSRFDDVPTGWLLVGAMDMVTAALAFCGVVMIRYGRFRPAVITFVSSLLVALLIGHLKLGFQTHSVDQTSQMLSLAIGGLVLGRRALWSVFLAIVAIFVAGFCADALRAQESGQSVEMAFHYLPSAIFSYFVVTLVLDRCITALRASLSESEERRRDLYREIGERERAQSQLIHSQKMEAVGRLASGVAHDFNNILGVVVGYTHTRHQLDDTDHDLRTTAYEMADALDGIEQSAQKGIDLNKRLLHFSRPDQSHPVLVDAGRALREIQPMLRRLLPRTIAVSLDVADDPMPVFVDRGHLELAMLNIASNARDAMQEGGEFRITARCAQGVVDIRLSDTGHGIARSMIDRVFEPFFSTKPAGAGTGLGLATTHSLIAGANGQIHLESEPGCGTTVCIALPLAIAAPPALQQAIDYAWST</sequence>
<keyword evidence="9" id="KW-1133">Transmembrane helix</keyword>
<dbReference type="InterPro" id="IPR036097">
    <property type="entry name" value="HisK_dim/P_sf"/>
</dbReference>
<dbReference type="SUPFAM" id="SSF55874">
    <property type="entry name" value="ATPase domain of HSP90 chaperone/DNA topoisomerase II/histidine kinase"/>
    <property type="match status" value="1"/>
</dbReference>
<evidence type="ECO:0000259" key="10">
    <source>
        <dbReference type="PROSITE" id="PS50109"/>
    </source>
</evidence>
<keyword evidence="5" id="KW-0547">Nucleotide-binding</keyword>
<keyword evidence="8" id="KW-0902">Two-component regulatory system</keyword>
<evidence type="ECO:0000313" key="12">
    <source>
        <dbReference type="Proteomes" id="UP001251524"/>
    </source>
</evidence>
<dbReference type="Gene3D" id="3.30.565.10">
    <property type="entry name" value="Histidine kinase-like ATPase, C-terminal domain"/>
    <property type="match status" value="1"/>
</dbReference>
<dbReference type="GO" id="GO:0016301">
    <property type="term" value="F:kinase activity"/>
    <property type="evidence" value="ECO:0007669"/>
    <property type="project" value="UniProtKB-KW"/>
</dbReference>
<evidence type="ECO:0000256" key="8">
    <source>
        <dbReference type="ARBA" id="ARBA00023012"/>
    </source>
</evidence>
<dbReference type="PANTHER" id="PTHR43065:SF46">
    <property type="entry name" value="C4-DICARBOXYLATE TRANSPORT SENSOR PROTEIN DCTB"/>
    <property type="match status" value="1"/>
</dbReference>
<dbReference type="EC" id="2.7.13.3" evidence="2"/>
<gene>
    <name evidence="11" type="ORF">J2X06_003444</name>
</gene>
<dbReference type="InterPro" id="IPR003661">
    <property type="entry name" value="HisK_dim/P_dom"/>
</dbReference>
<evidence type="ECO:0000256" key="1">
    <source>
        <dbReference type="ARBA" id="ARBA00000085"/>
    </source>
</evidence>
<feature type="transmembrane region" description="Helical" evidence="9">
    <location>
        <begin position="100"/>
        <end position="118"/>
    </location>
</feature>
<dbReference type="EMBL" id="JAVDVY010000004">
    <property type="protein sequence ID" value="MDR7136218.1"/>
    <property type="molecule type" value="Genomic_DNA"/>
</dbReference>
<evidence type="ECO:0000256" key="7">
    <source>
        <dbReference type="ARBA" id="ARBA00022840"/>
    </source>
</evidence>
<evidence type="ECO:0000256" key="4">
    <source>
        <dbReference type="ARBA" id="ARBA00022679"/>
    </source>
</evidence>
<evidence type="ECO:0000256" key="5">
    <source>
        <dbReference type="ARBA" id="ARBA00022741"/>
    </source>
</evidence>
<reference evidence="11 12" key="1">
    <citation type="submission" date="2023-07" db="EMBL/GenBank/DDBJ databases">
        <title>Sorghum-associated microbial communities from plants grown in Nebraska, USA.</title>
        <authorList>
            <person name="Schachtman D."/>
        </authorList>
    </citation>
    <scope>NUCLEOTIDE SEQUENCE [LARGE SCALE GENOMIC DNA]</scope>
    <source>
        <strain evidence="11 12">BE198</strain>
    </source>
</reference>
<proteinExistence type="predicted"/>
<keyword evidence="9" id="KW-0472">Membrane</keyword>
<keyword evidence="9" id="KW-0812">Transmembrane</keyword>
<feature type="transmembrane region" description="Helical" evidence="9">
    <location>
        <begin position="71"/>
        <end position="93"/>
    </location>
</feature>
<dbReference type="InterPro" id="IPR036890">
    <property type="entry name" value="HATPase_C_sf"/>
</dbReference>
<protein>
    <recommendedName>
        <fullName evidence="2">histidine kinase</fullName>
        <ecNumber evidence="2">2.7.13.3</ecNumber>
    </recommendedName>
</protein>
<keyword evidence="7" id="KW-0067">ATP-binding</keyword>
<keyword evidence="4" id="KW-0808">Transferase</keyword>
<dbReference type="Proteomes" id="UP001251524">
    <property type="component" value="Unassembled WGS sequence"/>
</dbReference>
<dbReference type="InterPro" id="IPR004358">
    <property type="entry name" value="Sig_transdc_His_kin-like_C"/>
</dbReference>
<name>A0ABU1WF52_9GAMM</name>
<dbReference type="SMART" id="SM00387">
    <property type="entry name" value="HATPase_c"/>
    <property type="match status" value="1"/>
</dbReference>
<evidence type="ECO:0000256" key="3">
    <source>
        <dbReference type="ARBA" id="ARBA00022553"/>
    </source>
</evidence>
<keyword evidence="3" id="KW-0597">Phosphoprotein</keyword>
<evidence type="ECO:0000313" key="11">
    <source>
        <dbReference type="EMBL" id="MDR7136218.1"/>
    </source>
</evidence>
<feature type="transmembrane region" description="Helical" evidence="9">
    <location>
        <begin position="147"/>
        <end position="168"/>
    </location>
</feature>
<comment type="caution">
    <text evidence="11">The sequence shown here is derived from an EMBL/GenBank/DDBJ whole genome shotgun (WGS) entry which is preliminary data.</text>
</comment>
<feature type="transmembrane region" description="Helical" evidence="9">
    <location>
        <begin position="42"/>
        <end position="59"/>
    </location>
</feature>
<dbReference type="SMART" id="SM00388">
    <property type="entry name" value="HisKA"/>
    <property type="match status" value="1"/>
</dbReference>
<keyword evidence="12" id="KW-1185">Reference proteome</keyword>
<evidence type="ECO:0000256" key="9">
    <source>
        <dbReference type="SAM" id="Phobius"/>
    </source>
</evidence>
<dbReference type="SUPFAM" id="SSF47384">
    <property type="entry name" value="Homodimeric domain of signal transducing histidine kinase"/>
    <property type="match status" value="1"/>
</dbReference>
<feature type="transmembrane region" description="Helical" evidence="9">
    <location>
        <begin position="180"/>
        <end position="198"/>
    </location>
</feature>
<keyword evidence="6 11" id="KW-0418">Kinase</keyword>
<dbReference type="RefSeq" id="WP_310064528.1">
    <property type="nucleotide sequence ID" value="NZ_JAVDVY010000004.1"/>
</dbReference>
<dbReference type="PRINTS" id="PR00344">
    <property type="entry name" value="BCTRLSENSOR"/>
</dbReference>
<evidence type="ECO:0000256" key="6">
    <source>
        <dbReference type="ARBA" id="ARBA00022777"/>
    </source>
</evidence>
<evidence type="ECO:0000256" key="2">
    <source>
        <dbReference type="ARBA" id="ARBA00012438"/>
    </source>
</evidence>
<organism evidence="11 12">
    <name type="scientific">Lysobacter niastensis</name>
    <dbReference type="NCBI Taxonomy" id="380629"/>
    <lineage>
        <taxon>Bacteria</taxon>
        <taxon>Pseudomonadati</taxon>
        <taxon>Pseudomonadota</taxon>
        <taxon>Gammaproteobacteria</taxon>
        <taxon>Lysobacterales</taxon>
        <taxon>Lysobacteraceae</taxon>
        <taxon>Lysobacter</taxon>
    </lineage>
</organism>
<comment type="catalytic activity">
    <reaction evidence="1">
        <text>ATP + protein L-histidine = ADP + protein N-phospho-L-histidine.</text>
        <dbReference type="EC" id="2.7.13.3"/>
    </reaction>
</comment>
<dbReference type="PROSITE" id="PS50109">
    <property type="entry name" value="HIS_KIN"/>
    <property type="match status" value="1"/>
</dbReference>
<dbReference type="Pfam" id="PF02518">
    <property type="entry name" value="HATPase_c"/>
    <property type="match status" value="1"/>
</dbReference>
<dbReference type="InterPro" id="IPR003594">
    <property type="entry name" value="HATPase_dom"/>
</dbReference>